<comment type="function">
    <text evidence="1">Required for respiratory activity and maintenance and expression of the mitochondrial genome.</text>
</comment>
<dbReference type="GO" id="GO:0005739">
    <property type="term" value="C:mitochondrion"/>
    <property type="evidence" value="ECO:0007669"/>
    <property type="project" value="UniProtKB-SubCell"/>
</dbReference>
<dbReference type="Proteomes" id="UP000186583">
    <property type="component" value="Unassembled WGS sequence"/>
</dbReference>
<evidence type="ECO:0000256" key="1">
    <source>
        <dbReference type="ARBA" id="ARBA00003548"/>
    </source>
</evidence>
<evidence type="ECO:0000256" key="3">
    <source>
        <dbReference type="ARBA" id="ARBA00010895"/>
    </source>
</evidence>
<gene>
    <name evidence="7" type="ORF">CCHL11_01402</name>
</gene>
<reference evidence="7 8" key="1">
    <citation type="submission" date="2016-11" db="EMBL/GenBank/DDBJ databases">
        <title>Draft Genome Assembly of Colletotrichum chlorophyti a pathogen of herbaceous plants.</title>
        <authorList>
            <person name="Gan P."/>
            <person name="Narusaka M."/>
            <person name="Tsushima A."/>
            <person name="Narusaka Y."/>
            <person name="Takano Y."/>
            <person name="Shirasu K."/>
        </authorList>
    </citation>
    <scope>NUCLEOTIDE SEQUENCE [LARGE SCALE GENOMIC DNA]</scope>
    <source>
        <strain evidence="7 8">NTL11</strain>
    </source>
</reference>
<name>A0A1Q8RY74_9PEZI</name>
<accession>A0A1Q8RY74</accession>
<dbReference type="AlphaFoldDB" id="A0A1Q8RY74"/>
<organism evidence="7 8">
    <name type="scientific">Colletotrichum chlorophyti</name>
    <dbReference type="NCBI Taxonomy" id="708187"/>
    <lineage>
        <taxon>Eukaryota</taxon>
        <taxon>Fungi</taxon>
        <taxon>Dikarya</taxon>
        <taxon>Ascomycota</taxon>
        <taxon>Pezizomycotina</taxon>
        <taxon>Sordariomycetes</taxon>
        <taxon>Hypocreomycetidae</taxon>
        <taxon>Glomerellales</taxon>
        <taxon>Glomerellaceae</taxon>
        <taxon>Colletotrichum</taxon>
    </lineage>
</organism>
<dbReference type="Pfam" id="PF06413">
    <property type="entry name" value="Neugrin"/>
    <property type="match status" value="1"/>
</dbReference>
<dbReference type="EMBL" id="MPGH01000060">
    <property type="protein sequence ID" value="OLN92003.1"/>
    <property type="molecule type" value="Genomic_DNA"/>
</dbReference>
<protein>
    <recommendedName>
        <fullName evidence="4">Required for respiratory growth protein 9, mitochondrial</fullName>
    </recommendedName>
</protein>
<feature type="compositionally biased region" description="Basic and acidic residues" evidence="6">
    <location>
        <begin position="64"/>
        <end position="75"/>
    </location>
</feature>
<evidence type="ECO:0000256" key="6">
    <source>
        <dbReference type="SAM" id="MobiDB-lite"/>
    </source>
</evidence>
<evidence type="ECO:0000256" key="4">
    <source>
        <dbReference type="ARBA" id="ARBA00013566"/>
    </source>
</evidence>
<proteinExistence type="inferred from homology"/>
<comment type="caution">
    <text evidence="7">The sequence shown here is derived from an EMBL/GenBank/DDBJ whole genome shotgun (WGS) entry which is preliminary data.</text>
</comment>
<dbReference type="PANTHER" id="PTHR13475">
    <property type="entry name" value="NEUGRIN"/>
    <property type="match status" value="1"/>
</dbReference>
<evidence type="ECO:0000313" key="7">
    <source>
        <dbReference type="EMBL" id="OLN92003.1"/>
    </source>
</evidence>
<dbReference type="STRING" id="708187.A0A1Q8RY74"/>
<dbReference type="GO" id="GO:0005634">
    <property type="term" value="C:nucleus"/>
    <property type="evidence" value="ECO:0007669"/>
    <property type="project" value="TreeGrafter"/>
</dbReference>
<evidence type="ECO:0000256" key="2">
    <source>
        <dbReference type="ARBA" id="ARBA00004173"/>
    </source>
</evidence>
<feature type="region of interest" description="Disordered" evidence="6">
    <location>
        <begin position="34"/>
        <end position="165"/>
    </location>
</feature>
<feature type="compositionally biased region" description="Basic and acidic residues" evidence="6">
    <location>
        <begin position="155"/>
        <end position="165"/>
    </location>
</feature>
<dbReference type="InterPro" id="IPR010487">
    <property type="entry name" value="NGRN/Rrg9"/>
</dbReference>
<sequence length="308" mass="34870">MAQLHISQPAAASTRTPLAPHLRKASILQLNQTSAFSTSTARHTSEGVNEEVKKGKNWRKKRAREAAVARERETAGSDPESSTPAESRPEDSEPTASQLADSQPDDTKPANAKPQKRTSKSAFSRGTHSKRANPARRDQKGPLDDEAAAVATDEDGTKPKREHWQIQKEALKKKFPEGWKPLKRLSPDAMAGIRALHAQFPQEYTLRVLADKFEVSPEAIRRILKSKWQAAPEEEEKRQERWFRRGVSVWTRYAEMGVKPPSKWRREGVARDPSYHEMRKAAIERRKMEEASEDAGERLQRKLSDTIL</sequence>
<dbReference type="PANTHER" id="PTHR13475:SF3">
    <property type="entry name" value="NEUGRIN"/>
    <property type="match status" value="1"/>
</dbReference>
<keyword evidence="5" id="KW-0809">Transit peptide</keyword>
<evidence type="ECO:0000313" key="8">
    <source>
        <dbReference type="Proteomes" id="UP000186583"/>
    </source>
</evidence>
<comment type="subcellular location">
    <subcellularLocation>
        <location evidence="2">Mitochondrion</location>
    </subcellularLocation>
</comment>
<dbReference type="OrthoDB" id="5578174at2759"/>
<feature type="region of interest" description="Disordered" evidence="6">
    <location>
        <begin position="284"/>
        <end position="308"/>
    </location>
</feature>
<evidence type="ECO:0000256" key="5">
    <source>
        <dbReference type="ARBA" id="ARBA00022946"/>
    </source>
</evidence>
<keyword evidence="8" id="KW-1185">Reference proteome</keyword>
<comment type="similarity">
    <text evidence="3">Belongs to the RRG9 family.</text>
</comment>